<dbReference type="InterPro" id="IPR009003">
    <property type="entry name" value="Peptidase_S1_PA"/>
</dbReference>
<evidence type="ECO:0000313" key="3">
    <source>
        <dbReference type="Ensembl" id="ENSATEP00000003849.2"/>
    </source>
</evidence>
<dbReference type="GeneTree" id="ENSGT01120000272476"/>
<proteinExistence type="predicted"/>
<organism evidence="3 4">
    <name type="scientific">Anabas testudineus</name>
    <name type="common">Climbing perch</name>
    <name type="synonym">Anthias testudineus</name>
    <dbReference type="NCBI Taxonomy" id="64144"/>
    <lineage>
        <taxon>Eukaryota</taxon>
        <taxon>Metazoa</taxon>
        <taxon>Chordata</taxon>
        <taxon>Craniata</taxon>
        <taxon>Vertebrata</taxon>
        <taxon>Euteleostomi</taxon>
        <taxon>Actinopterygii</taxon>
        <taxon>Neopterygii</taxon>
        <taxon>Teleostei</taxon>
        <taxon>Neoteleostei</taxon>
        <taxon>Acanthomorphata</taxon>
        <taxon>Anabantaria</taxon>
        <taxon>Anabantiformes</taxon>
        <taxon>Anabantoidei</taxon>
        <taxon>Anabantidae</taxon>
        <taxon>Anabas</taxon>
    </lineage>
</organism>
<dbReference type="SMART" id="SM00020">
    <property type="entry name" value="Tryp_SPc"/>
    <property type="match status" value="1"/>
</dbReference>
<reference evidence="3" key="2">
    <citation type="submission" date="2025-08" db="UniProtKB">
        <authorList>
            <consortium name="Ensembl"/>
        </authorList>
    </citation>
    <scope>IDENTIFICATION</scope>
</reference>
<protein>
    <recommendedName>
        <fullName evidence="2">Peptidase S1 domain-containing protein</fullName>
    </recommendedName>
</protein>
<dbReference type="GO" id="GO:0004252">
    <property type="term" value="F:serine-type endopeptidase activity"/>
    <property type="evidence" value="ECO:0007669"/>
    <property type="project" value="InterPro"/>
</dbReference>
<dbReference type="PROSITE" id="PS00134">
    <property type="entry name" value="TRYPSIN_HIS"/>
    <property type="match status" value="1"/>
</dbReference>
<dbReference type="Gene3D" id="2.40.10.10">
    <property type="entry name" value="Trypsin-like serine proteases"/>
    <property type="match status" value="2"/>
</dbReference>
<evidence type="ECO:0000259" key="2">
    <source>
        <dbReference type="SMART" id="SM00020"/>
    </source>
</evidence>
<accession>A0A3Q1H8G5</accession>
<reference evidence="3" key="1">
    <citation type="submission" date="2021-04" db="EMBL/GenBank/DDBJ databases">
        <authorList>
            <consortium name="Wellcome Sanger Institute Data Sharing"/>
        </authorList>
    </citation>
    <scope>NUCLEOTIDE SEQUENCE [LARGE SCALE GENOMIC DNA]</scope>
</reference>
<evidence type="ECO:0000313" key="4">
    <source>
        <dbReference type="Proteomes" id="UP000265040"/>
    </source>
</evidence>
<keyword evidence="4" id="KW-1185">Reference proteome</keyword>
<sequence length="170" mass="18571">LGGISPSLGGELSISGVTVSTVVHLQKRIIGGQTCGKNERQYHVKLSTDPTGTSLLCGGSLVSKQWILTAAHCKFPGNIYWYTLQCLDIEVVDPRFLETTSYQHLFCAKTPKVDISKGNSGGGVVYKDRIYGVITFSGARTHAFVKPAVFMNIYHESYLRWITQTVGVDA</sequence>
<dbReference type="InterPro" id="IPR018114">
    <property type="entry name" value="TRYPSIN_HIS"/>
</dbReference>
<dbReference type="InParanoid" id="A0A3Q1H8G5"/>
<dbReference type="InterPro" id="IPR043504">
    <property type="entry name" value="Peptidase_S1_PA_chymotrypsin"/>
</dbReference>
<dbReference type="PANTHER" id="PTHR24271">
    <property type="entry name" value="KALLIKREIN-RELATED"/>
    <property type="match status" value="1"/>
</dbReference>
<dbReference type="SUPFAM" id="SSF50494">
    <property type="entry name" value="Trypsin-like serine proteases"/>
    <property type="match status" value="1"/>
</dbReference>
<evidence type="ECO:0000256" key="1">
    <source>
        <dbReference type="ARBA" id="ARBA00023157"/>
    </source>
</evidence>
<dbReference type="PANTHER" id="PTHR24271:SF50">
    <property type="match status" value="1"/>
</dbReference>
<keyword evidence="1" id="KW-1015">Disulfide bond</keyword>
<dbReference type="OrthoDB" id="6380398at2759"/>
<feature type="domain" description="Peptidase S1" evidence="2">
    <location>
        <begin position="28"/>
        <end position="162"/>
    </location>
</feature>
<dbReference type="InterPro" id="IPR001254">
    <property type="entry name" value="Trypsin_dom"/>
</dbReference>
<dbReference type="Proteomes" id="UP000265040">
    <property type="component" value="Chromosome 1"/>
</dbReference>
<dbReference type="Pfam" id="PF00089">
    <property type="entry name" value="Trypsin"/>
    <property type="match status" value="2"/>
</dbReference>
<reference evidence="3" key="3">
    <citation type="submission" date="2025-09" db="UniProtKB">
        <authorList>
            <consortium name="Ensembl"/>
        </authorList>
    </citation>
    <scope>IDENTIFICATION</scope>
</reference>
<dbReference type="AlphaFoldDB" id="A0A3Q1H8G5"/>
<name>A0A3Q1H8G5_ANATE</name>
<dbReference type="GO" id="GO:0006508">
    <property type="term" value="P:proteolysis"/>
    <property type="evidence" value="ECO:0007669"/>
    <property type="project" value="InterPro"/>
</dbReference>
<dbReference type="Ensembl" id="ENSATET00000003884.2">
    <property type="protein sequence ID" value="ENSATEP00000003849.2"/>
    <property type="gene ID" value="ENSATEG00000026014.1"/>
</dbReference>